<proteinExistence type="predicted"/>
<protein>
    <submittedName>
        <fullName evidence="2">Uncharacterized protein</fullName>
    </submittedName>
</protein>
<dbReference type="EMBL" id="KB446548">
    <property type="protein sequence ID" value="EME38115.1"/>
    <property type="molecule type" value="Genomic_DNA"/>
</dbReference>
<feature type="compositionally biased region" description="Low complexity" evidence="1">
    <location>
        <begin position="152"/>
        <end position="175"/>
    </location>
</feature>
<feature type="compositionally biased region" description="Basic and acidic residues" evidence="1">
    <location>
        <begin position="191"/>
        <end position="204"/>
    </location>
</feature>
<reference evidence="2 3" key="2">
    <citation type="journal article" date="2012" name="PLoS Pathog.">
        <title>Diverse lifestyles and strategies of plant pathogenesis encoded in the genomes of eighteen Dothideomycetes fungi.</title>
        <authorList>
            <person name="Ohm R.A."/>
            <person name="Feau N."/>
            <person name="Henrissat B."/>
            <person name="Schoch C.L."/>
            <person name="Horwitz B.A."/>
            <person name="Barry K.W."/>
            <person name="Condon B.J."/>
            <person name="Copeland A.C."/>
            <person name="Dhillon B."/>
            <person name="Glaser F."/>
            <person name="Hesse C.N."/>
            <person name="Kosti I."/>
            <person name="LaButti K."/>
            <person name="Lindquist E.A."/>
            <person name="Lucas S."/>
            <person name="Salamov A.A."/>
            <person name="Bradshaw R.E."/>
            <person name="Ciuffetti L."/>
            <person name="Hamelin R.C."/>
            <person name="Kema G.H.J."/>
            <person name="Lawrence C."/>
            <person name="Scott J.A."/>
            <person name="Spatafora J.W."/>
            <person name="Turgeon B.G."/>
            <person name="de Wit P.J.G.M."/>
            <person name="Zhong S."/>
            <person name="Goodwin S.B."/>
            <person name="Grigoriev I.V."/>
        </authorList>
    </citation>
    <scope>NUCLEOTIDE SEQUENCE [LARGE SCALE GENOMIC DNA]</scope>
    <source>
        <strain evidence="3">NZE10 / CBS 128990</strain>
    </source>
</reference>
<sequence>MADHRTHLPLYAHYVRGCKPRLTLTNGRQQAMTKTREVKSLASYCICSQHTRRIHLSSVTSAQRHGCHVQSYPQISSVLSGSQVIRSQHCVSRRCRKFFECLSAVSTYSDTVLATAAYSNDLPSNLQSSQYGASRSRESCKVVPFITCPLANSRDPSPSSKSASRASAEQSQVRAMNPSLPNSQARRSCRSQHETSAAKKHAGETVRGNRRPDLCIGDNAMQHKRRPRGAKIGHREC</sequence>
<dbReference type="Proteomes" id="UP000016933">
    <property type="component" value="Unassembled WGS sequence"/>
</dbReference>
<evidence type="ECO:0000256" key="1">
    <source>
        <dbReference type="SAM" id="MobiDB-lite"/>
    </source>
</evidence>
<evidence type="ECO:0000313" key="2">
    <source>
        <dbReference type="EMBL" id="EME38115.1"/>
    </source>
</evidence>
<reference evidence="3" key="1">
    <citation type="journal article" date="2012" name="PLoS Genet.">
        <title>The genomes of the fungal plant pathogens Cladosporium fulvum and Dothistroma septosporum reveal adaptation to different hosts and lifestyles but also signatures of common ancestry.</title>
        <authorList>
            <person name="de Wit P.J.G.M."/>
            <person name="van der Burgt A."/>
            <person name="Oekmen B."/>
            <person name="Stergiopoulos I."/>
            <person name="Abd-Elsalam K.A."/>
            <person name="Aerts A.L."/>
            <person name="Bahkali A.H."/>
            <person name="Beenen H.G."/>
            <person name="Chettri P."/>
            <person name="Cox M.P."/>
            <person name="Datema E."/>
            <person name="de Vries R.P."/>
            <person name="Dhillon B."/>
            <person name="Ganley A.R."/>
            <person name="Griffiths S.A."/>
            <person name="Guo Y."/>
            <person name="Hamelin R.C."/>
            <person name="Henrissat B."/>
            <person name="Kabir M.S."/>
            <person name="Jashni M.K."/>
            <person name="Kema G."/>
            <person name="Klaubauf S."/>
            <person name="Lapidus A."/>
            <person name="Levasseur A."/>
            <person name="Lindquist E."/>
            <person name="Mehrabi R."/>
            <person name="Ohm R.A."/>
            <person name="Owen T.J."/>
            <person name="Salamov A."/>
            <person name="Schwelm A."/>
            <person name="Schijlen E."/>
            <person name="Sun H."/>
            <person name="van den Burg H.A."/>
            <person name="van Ham R.C.H.J."/>
            <person name="Zhang S."/>
            <person name="Goodwin S.B."/>
            <person name="Grigoriev I.V."/>
            <person name="Collemare J."/>
            <person name="Bradshaw R.E."/>
        </authorList>
    </citation>
    <scope>NUCLEOTIDE SEQUENCE [LARGE SCALE GENOMIC DNA]</scope>
    <source>
        <strain evidence="3">NZE10 / CBS 128990</strain>
    </source>
</reference>
<dbReference type="AlphaFoldDB" id="M2YHY8"/>
<evidence type="ECO:0000313" key="3">
    <source>
        <dbReference type="Proteomes" id="UP000016933"/>
    </source>
</evidence>
<keyword evidence="3" id="KW-1185">Reference proteome</keyword>
<organism evidence="2 3">
    <name type="scientific">Dothistroma septosporum (strain NZE10 / CBS 128990)</name>
    <name type="common">Red band needle blight fungus</name>
    <name type="synonym">Mycosphaerella pini</name>
    <dbReference type="NCBI Taxonomy" id="675120"/>
    <lineage>
        <taxon>Eukaryota</taxon>
        <taxon>Fungi</taxon>
        <taxon>Dikarya</taxon>
        <taxon>Ascomycota</taxon>
        <taxon>Pezizomycotina</taxon>
        <taxon>Dothideomycetes</taxon>
        <taxon>Dothideomycetidae</taxon>
        <taxon>Mycosphaerellales</taxon>
        <taxon>Mycosphaerellaceae</taxon>
        <taxon>Dothistroma</taxon>
    </lineage>
</organism>
<name>M2YHY8_DOTSN</name>
<gene>
    <name evidence="2" type="ORF">DOTSEDRAFT_83952</name>
</gene>
<feature type="compositionally biased region" description="Basic residues" evidence="1">
    <location>
        <begin position="222"/>
        <end position="237"/>
    </location>
</feature>
<dbReference type="HOGENOM" id="CLU_1170617_0_0_1"/>
<accession>M2YHY8</accession>
<feature type="region of interest" description="Disordered" evidence="1">
    <location>
        <begin position="152"/>
        <end position="237"/>
    </location>
</feature>